<evidence type="ECO:0000313" key="1">
    <source>
        <dbReference type="EMBL" id="VUW91719.1"/>
    </source>
</evidence>
<dbReference type="AlphaFoldDB" id="A0A656CTX4"/>
<dbReference type="InterPro" id="IPR010982">
    <property type="entry name" value="Lambda_DNA-bd_dom_sf"/>
</dbReference>
<dbReference type="InterPro" id="IPR001387">
    <property type="entry name" value="Cro/C1-type_HTH"/>
</dbReference>
<dbReference type="Proteomes" id="UP000363661">
    <property type="component" value="Unassembled WGS sequence"/>
</dbReference>
<protein>
    <submittedName>
        <fullName evidence="1">Uncharacterized protein</fullName>
    </submittedName>
</protein>
<organism evidence="1 2">
    <name type="scientific">[Ruminococcus] torques</name>
    <dbReference type="NCBI Taxonomy" id="33039"/>
    <lineage>
        <taxon>Bacteria</taxon>
        <taxon>Bacillati</taxon>
        <taxon>Bacillota</taxon>
        <taxon>Clostridia</taxon>
        <taxon>Lachnospirales</taxon>
        <taxon>Lachnospiraceae</taxon>
        <taxon>Mediterraneibacter</taxon>
    </lineage>
</organism>
<sequence>MELSEKIRALRAETGLNRKQFAEHFQIPLRTVEEWEAGRRKPPEYIPRLIKYQILYEQQFGKQNKKEHDDTV</sequence>
<dbReference type="CDD" id="cd00093">
    <property type="entry name" value="HTH_XRE"/>
    <property type="match status" value="1"/>
</dbReference>
<dbReference type="SUPFAM" id="SSF47413">
    <property type="entry name" value="lambda repressor-like DNA-binding domains"/>
    <property type="match status" value="1"/>
</dbReference>
<reference evidence="1 2" key="1">
    <citation type="submission" date="2019-07" db="EMBL/GenBank/DDBJ databases">
        <authorList>
            <person name="Hibberd C M."/>
            <person name="Gehrig L. J."/>
            <person name="Chang H.-W."/>
            <person name="Venkatesh S."/>
        </authorList>
    </citation>
    <scope>NUCLEOTIDE SEQUENCE [LARGE SCALE GENOMIC DNA]</scope>
    <source>
        <strain evidence="1">Ruminococcus_torques_SSTS_Bg7063</strain>
    </source>
</reference>
<dbReference type="RefSeq" id="WP_055157695.1">
    <property type="nucleotide sequence ID" value="NZ_CABHNA010000004.1"/>
</dbReference>
<keyword evidence="2" id="KW-1185">Reference proteome</keyword>
<gene>
    <name evidence="1" type="ORF">RTSSTS7063_02915</name>
</gene>
<accession>A0A656CTX4</accession>
<proteinExistence type="predicted"/>
<dbReference type="EMBL" id="CABHNA010000004">
    <property type="protein sequence ID" value="VUW91719.1"/>
    <property type="molecule type" value="Genomic_DNA"/>
</dbReference>
<dbReference type="Pfam" id="PF13560">
    <property type="entry name" value="HTH_31"/>
    <property type="match status" value="1"/>
</dbReference>
<name>A0A656CTX4_9FIRM</name>
<dbReference type="Gene3D" id="1.10.260.40">
    <property type="entry name" value="lambda repressor-like DNA-binding domains"/>
    <property type="match status" value="1"/>
</dbReference>
<dbReference type="GeneID" id="303258377"/>
<dbReference type="GO" id="GO:0003677">
    <property type="term" value="F:DNA binding"/>
    <property type="evidence" value="ECO:0007669"/>
    <property type="project" value="InterPro"/>
</dbReference>
<evidence type="ECO:0000313" key="2">
    <source>
        <dbReference type="Proteomes" id="UP000363661"/>
    </source>
</evidence>